<dbReference type="AlphaFoldDB" id="A0A150MY18"/>
<protein>
    <submittedName>
        <fullName evidence="1">Uncharacterized protein</fullName>
    </submittedName>
</protein>
<dbReference type="RefSeq" id="WP_160331307.1">
    <property type="nucleotide sequence ID" value="NZ_LQYW01000064.1"/>
</dbReference>
<proteinExistence type="predicted"/>
<comment type="caution">
    <text evidence="1">The sequence shown here is derived from an EMBL/GenBank/DDBJ whole genome shotgun (WGS) entry which is preliminary data.</text>
</comment>
<dbReference type="PATRIC" id="fig|153151.4.peg.3802"/>
<name>A0A150MY18_9BACL</name>
<gene>
    <name evidence="1" type="ORF">B4110_0955</name>
</gene>
<dbReference type="Proteomes" id="UP000075324">
    <property type="component" value="Unassembled WGS sequence"/>
</dbReference>
<evidence type="ECO:0000313" key="2">
    <source>
        <dbReference type="Proteomes" id="UP000075324"/>
    </source>
</evidence>
<accession>A0A150MY18</accession>
<organism evidence="1 2">
    <name type="scientific">Parageobacillus toebii</name>
    <dbReference type="NCBI Taxonomy" id="153151"/>
    <lineage>
        <taxon>Bacteria</taxon>
        <taxon>Bacillati</taxon>
        <taxon>Bacillota</taxon>
        <taxon>Bacilli</taxon>
        <taxon>Bacillales</taxon>
        <taxon>Anoxybacillaceae</taxon>
        <taxon>Parageobacillus</taxon>
    </lineage>
</organism>
<evidence type="ECO:0000313" key="1">
    <source>
        <dbReference type="EMBL" id="KYD29361.1"/>
    </source>
</evidence>
<sequence length="51" mass="6310">MDKKKLEEFQKLIREKIRKENDETKIMSDKFIYKEEGEIIFYPPTRNSEQD</sequence>
<dbReference type="EMBL" id="LQYW01000064">
    <property type="protein sequence ID" value="KYD29361.1"/>
    <property type="molecule type" value="Genomic_DNA"/>
</dbReference>
<reference evidence="1 2" key="1">
    <citation type="submission" date="2016-01" db="EMBL/GenBank/DDBJ databases">
        <title>Draft Genome Sequences of Seven Thermophilic Sporeformers Isolated from Foods.</title>
        <authorList>
            <person name="Berendsen E.M."/>
            <person name="Wells-Bennik M.H."/>
            <person name="Krawcyk A.O."/>
            <person name="De Jong A."/>
            <person name="Holsappel S."/>
            <person name="Eijlander R.T."/>
            <person name="Kuipers O.P."/>
        </authorList>
    </citation>
    <scope>NUCLEOTIDE SEQUENCE [LARGE SCALE GENOMIC DNA]</scope>
    <source>
        <strain evidence="1 2">B4110</strain>
    </source>
</reference>